<protein>
    <submittedName>
        <fullName evidence="1">Uncharacterized protein</fullName>
    </submittedName>
</protein>
<dbReference type="AlphaFoldDB" id="A0A1I0TSU6"/>
<proteinExistence type="predicted"/>
<dbReference type="OrthoDB" id="2971804at2"/>
<gene>
    <name evidence="1" type="ORF">SAMN05192569_105512</name>
</gene>
<dbReference type="RefSeq" id="WP_090951791.1">
    <property type="nucleotide sequence ID" value="NZ_FOJS01000055.1"/>
</dbReference>
<evidence type="ECO:0000313" key="2">
    <source>
        <dbReference type="Proteomes" id="UP000198650"/>
    </source>
</evidence>
<dbReference type="STRING" id="186116.SAMN05192569_105512"/>
<reference evidence="2" key="1">
    <citation type="submission" date="2016-10" db="EMBL/GenBank/DDBJ databases">
        <authorList>
            <person name="Varghese N."/>
            <person name="Submissions S."/>
        </authorList>
    </citation>
    <scope>NUCLEOTIDE SEQUENCE [LARGE SCALE GENOMIC DNA]</scope>
    <source>
        <strain evidence="2">M1</strain>
    </source>
</reference>
<dbReference type="Proteomes" id="UP000198650">
    <property type="component" value="Unassembled WGS sequence"/>
</dbReference>
<name>A0A1I0TSU6_9BACL</name>
<sequence>MKKINVRQVMKRAVELAKTMIGDWVARMALALRQAWKEAKAVVANEIGAIQLGEGEKALKIGKHVVTFEYLGKTYTLDVTVKVRQKKKEFDVELVGQRINHSHGDTTEIRITEFIPIGKARIEGDYIIIAKGVRLNVNARILAGDVSMYGHEKAKIIKKGE</sequence>
<organism evidence="1 2">
    <name type="scientific">Parageobacillus thermantarcticus</name>
    <dbReference type="NCBI Taxonomy" id="186116"/>
    <lineage>
        <taxon>Bacteria</taxon>
        <taxon>Bacillati</taxon>
        <taxon>Bacillota</taxon>
        <taxon>Bacilli</taxon>
        <taxon>Bacillales</taxon>
        <taxon>Anoxybacillaceae</taxon>
        <taxon>Parageobacillus</taxon>
    </lineage>
</organism>
<dbReference type="EMBL" id="FOJS01000055">
    <property type="protein sequence ID" value="SFA54767.1"/>
    <property type="molecule type" value="Genomic_DNA"/>
</dbReference>
<keyword evidence="2" id="KW-1185">Reference proteome</keyword>
<accession>A0A1I0TSU6</accession>
<evidence type="ECO:0000313" key="1">
    <source>
        <dbReference type="EMBL" id="SFA54767.1"/>
    </source>
</evidence>